<evidence type="ECO:0000259" key="1">
    <source>
        <dbReference type="PROSITE" id="PS50106"/>
    </source>
</evidence>
<reference evidence="2" key="1">
    <citation type="submission" date="2021-01" db="EMBL/GenBank/DDBJ databases">
        <authorList>
            <person name="Corre E."/>
            <person name="Pelletier E."/>
            <person name="Niang G."/>
            <person name="Scheremetjew M."/>
            <person name="Finn R."/>
            <person name="Kale V."/>
            <person name="Holt S."/>
            <person name="Cochrane G."/>
            <person name="Meng A."/>
            <person name="Brown T."/>
            <person name="Cohen L."/>
        </authorList>
    </citation>
    <scope>NUCLEOTIDE SEQUENCE</scope>
    <source>
        <strain evidence="2">CCMP645</strain>
    </source>
</reference>
<dbReference type="InterPro" id="IPR001478">
    <property type="entry name" value="PDZ"/>
</dbReference>
<name>A0A7S4ETX7_CHRCT</name>
<dbReference type="AlphaFoldDB" id="A0A7S4ETX7"/>
<feature type="domain" description="PDZ" evidence="1">
    <location>
        <begin position="26"/>
        <end position="77"/>
    </location>
</feature>
<dbReference type="EMBL" id="HBIZ01009020">
    <property type="protein sequence ID" value="CAE0752677.1"/>
    <property type="molecule type" value="Transcribed_RNA"/>
</dbReference>
<gene>
    <name evidence="2" type="ORF">PCAR00345_LOCUS5264</name>
</gene>
<dbReference type="PANTHER" id="PTHR46082:SF6">
    <property type="entry name" value="AAA+ ATPASE DOMAIN-CONTAINING PROTEIN-RELATED"/>
    <property type="match status" value="1"/>
</dbReference>
<dbReference type="Pfam" id="PF13424">
    <property type="entry name" value="TPR_12"/>
    <property type="match status" value="1"/>
</dbReference>
<dbReference type="InterPro" id="IPR036034">
    <property type="entry name" value="PDZ_sf"/>
</dbReference>
<dbReference type="InterPro" id="IPR053137">
    <property type="entry name" value="NLR-like"/>
</dbReference>
<accession>A0A7S4ETX7</accession>
<dbReference type="Gene3D" id="1.25.40.10">
    <property type="entry name" value="Tetratricopeptide repeat domain"/>
    <property type="match status" value="1"/>
</dbReference>
<dbReference type="Pfam" id="PF13374">
    <property type="entry name" value="TPR_10"/>
    <property type="match status" value="1"/>
</dbReference>
<dbReference type="Pfam" id="PF00595">
    <property type="entry name" value="PDZ"/>
    <property type="match status" value="1"/>
</dbReference>
<protein>
    <recommendedName>
        <fullName evidence="1">PDZ domain-containing protein</fullName>
    </recommendedName>
</protein>
<evidence type="ECO:0000313" key="2">
    <source>
        <dbReference type="EMBL" id="CAE0752677.1"/>
    </source>
</evidence>
<dbReference type="PANTHER" id="PTHR46082">
    <property type="entry name" value="ATP/GTP-BINDING PROTEIN-RELATED"/>
    <property type="match status" value="1"/>
</dbReference>
<dbReference type="SUPFAM" id="SSF48452">
    <property type="entry name" value="TPR-like"/>
    <property type="match status" value="1"/>
</dbReference>
<proteinExistence type="predicted"/>
<dbReference type="Gene3D" id="2.30.42.10">
    <property type="match status" value="1"/>
</dbReference>
<sequence length="286" mass="30369">MMQAPLDNSSPGGASLVMGASAQLHVVNLQRTFDGKLGIGIVADGHGREFVIASIEEGTPAASSNLQVMDRLVSLNGDLLGLQPGQHLGELLARVPKDQAVQLGIIRTVHGRPSASEQAAADLDGASRETPLLECELTGMQLYSQGRLAEAEPLLASALRTRRVSLGDRHASTIAAMNSLASLLHDLNRLQEAEALYREALHHCQQSDLSEASGEDPADSREQAARKYEALITAHNLGKLLQSSGRNAEARPMLQSALTSCQSLLGEEHEHCIALAASLNESPLLC</sequence>
<organism evidence="2">
    <name type="scientific">Chrysotila carterae</name>
    <name type="common">Marine alga</name>
    <name type="synonym">Syracosphaera carterae</name>
    <dbReference type="NCBI Taxonomy" id="13221"/>
    <lineage>
        <taxon>Eukaryota</taxon>
        <taxon>Haptista</taxon>
        <taxon>Haptophyta</taxon>
        <taxon>Prymnesiophyceae</taxon>
        <taxon>Isochrysidales</taxon>
        <taxon>Isochrysidaceae</taxon>
        <taxon>Chrysotila</taxon>
    </lineage>
</organism>
<dbReference type="PROSITE" id="PS50106">
    <property type="entry name" value="PDZ"/>
    <property type="match status" value="1"/>
</dbReference>
<dbReference type="SUPFAM" id="SSF50156">
    <property type="entry name" value="PDZ domain-like"/>
    <property type="match status" value="1"/>
</dbReference>
<dbReference type="InterPro" id="IPR011990">
    <property type="entry name" value="TPR-like_helical_dom_sf"/>
</dbReference>